<dbReference type="PANTHER" id="PTHR23346">
    <property type="entry name" value="TRANSLATIONAL ACTIVATOR GCN1-RELATED"/>
    <property type="match status" value="1"/>
</dbReference>
<organism evidence="2">
    <name type="scientific">Cyprideis torosa</name>
    <dbReference type="NCBI Taxonomy" id="163714"/>
    <lineage>
        <taxon>Eukaryota</taxon>
        <taxon>Metazoa</taxon>
        <taxon>Ecdysozoa</taxon>
        <taxon>Arthropoda</taxon>
        <taxon>Crustacea</taxon>
        <taxon>Oligostraca</taxon>
        <taxon>Ostracoda</taxon>
        <taxon>Podocopa</taxon>
        <taxon>Podocopida</taxon>
        <taxon>Cytherocopina</taxon>
        <taxon>Cytheroidea</taxon>
        <taxon>Cytherideidae</taxon>
        <taxon>Cyprideis</taxon>
    </lineage>
</organism>
<dbReference type="OrthoDB" id="5148094at2759"/>
<gene>
    <name evidence="2" type="ORF">CTOB1V02_LOCUS13914</name>
</gene>
<dbReference type="GO" id="GO:0034198">
    <property type="term" value="P:cellular response to amino acid starvation"/>
    <property type="evidence" value="ECO:0007669"/>
    <property type="project" value="TreeGrafter"/>
</dbReference>
<dbReference type="GO" id="GO:0019887">
    <property type="term" value="F:protein kinase regulator activity"/>
    <property type="evidence" value="ECO:0007669"/>
    <property type="project" value="TreeGrafter"/>
</dbReference>
<dbReference type="EMBL" id="OB676529">
    <property type="protein sequence ID" value="CAD7236099.1"/>
    <property type="molecule type" value="Genomic_DNA"/>
</dbReference>
<evidence type="ECO:0000256" key="1">
    <source>
        <dbReference type="ARBA" id="ARBA00022737"/>
    </source>
</evidence>
<proteinExistence type="predicted"/>
<keyword evidence="1" id="KW-0677">Repeat</keyword>
<dbReference type="GO" id="GO:0006417">
    <property type="term" value="P:regulation of translation"/>
    <property type="evidence" value="ECO:0007669"/>
    <property type="project" value="TreeGrafter"/>
</dbReference>
<dbReference type="InterPro" id="IPR016024">
    <property type="entry name" value="ARM-type_fold"/>
</dbReference>
<dbReference type="InterPro" id="IPR011989">
    <property type="entry name" value="ARM-like"/>
</dbReference>
<reference evidence="2" key="1">
    <citation type="submission" date="2020-11" db="EMBL/GenBank/DDBJ databases">
        <authorList>
            <person name="Tran Van P."/>
        </authorList>
    </citation>
    <scope>NUCLEOTIDE SEQUENCE</scope>
</reference>
<dbReference type="PANTHER" id="PTHR23346:SF7">
    <property type="entry name" value="STALLED RIBOSOME SENSOR GCN1"/>
    <property type="match status" value="1"/>
</dbReference>
<dbReference type="AlphaFoldDB" id="A0A7R8ZT84"/>
<feature type="non-terminal residue" evidence="2">
    <location>
        <position position="1"/>
    </location>
</feature>
<sequence>MVKGLGEGSYSDLLPWLMNTLQSEGSSVDRSGAAQGLAEVVGGLGPEKLHKIMPDLINTASDPNLLPHQKDGYIMLFIYMPHVFGDDFLPFIGMIVDPILQVRAGSVRMGA</sequence>
<dbReference type="GO" id="GO:0005829">
    <property type="term" value="C:cytosol"/>
    <property type="evidence" value="ECO:0007669"/>
    <property type="project" value="TreeGrafter"/>
</dbReference>
<accession>A0A7R8ZT84</accession>
<dbReference type="SUPFAM" id="SSF48371">
    <property type="entry name" value="ARM repeat"/>
    <property type="match status" value="1"/>
</dbReference>
<name>A0A7R8ZT84_9CRUS</name>
<evidence type="ECO:0000313" key="2">
    <source>
        <dbReference type="EMBL" id="CAD7236099.1"/>
    </source>
</evidence>
<protein>
    <submittedName>
        <fullName evidence="2">Uncharacterized protein</fullName>
    </submittedName>
</protein>
<dbReference type="Gene3D" id="1.25.10.10">
    <property type="entry name" value="Leucine-rich Repeat Variant"/>
    <property type="match status" value="1"/>
</dbReference>